<evidence type="ECO:0000259" key="1">
    <source>
        <dbReference type="SMART" id="SM00953"/>
    </source>
</evidence>
<dbReference type="Pfam" id="PF08808">
    <property type="entry name" value="RES"/>
    <property type="match status" value="1"/>
</dbReference>
<dbReference type="SMART" id="SM00953">
    <property type="entry name" value="RES"/>
    <property type="match status" value="1"/>
</dbReference>
<dbReference type="Proteomes" id="UP000580910">
    <property type="component" value="Unassembled WGS sequence"/>
</dbReference>
<sequence>MTSARDLTRAIASLNPVSVSGRYYRVTSEARLHRALDGSPAGGRWGPVGGFPVIYLGDSYEGVVIETHRHVADTAEDKVAPPKKLGLITVDVDVTDIVDLTAASARFAAGLSDPAIVYSEPQDPETGAAYLACQQVAQAAHQLGRHGILVPSASHRGNTLALFAENLTEAERPTPVGGAAVWEAMPADPRRLRIVEPMRSDD</sequence>
<dbReference type="InterPro" id="IPR014914">
    <property type="entry name" value="RES_dom"/>
</dbReference>
<dbReference type="EMBL" id="JACGXA010000001">
    <property type="protein sequence ID" value="MBA8805455.1"/>
    <property type="molecule type" value="Genomic_DNA"/>
</dbReference>
<name>A0A7W3PB49_9ACTN</name>
<gene>
    <name evidence="2" type="ORF">FB382_003746</name>
</gene>
<evidence type="ECO:0000313" key="2">
    <source>
        <dbReference type="EMBL" id="MBA8805455.1"/>
    </source>
</evidence>
<organism evidence="2 3">
    <name type="scientific">Nocardioides ginsengisegetis</name>
    <dbReference type="NCBI Taxonomy" id="661491"/>
    <lineage>
        <taxon>Bacteria</taxon>
        <taxon>Bacillati</taxon>
        <taxon>Actinomycetota</taxon>
        <taxon>Actinomycetes</taxon>
        <taxon>Propionibacteriales</taxon>
        <taxon>Nocardioidaceae</taxon>
        <taxon>Nocardioides</taxon>
    </lineage>
</organism>
<dbReference type="RefSeq" id="WP_182541191.1">
    <property type="nucleotide sequence ID" value="NZ_JACGXA010000001.1"/>
</dbReference>
<accession>A0A7W3PB49</accession>
<keyword evidence="3" id="KW-1185">Reference proteome</keyword>
<proteinExistence type="predicted"/>
<evidence type="ECO:0000313" key="3">
    <source>
        <dbReference type="Proteomes" id="UP000580910"/>
    </source>
</evidence>
<feature type="domain" description="RES" evidence="1">
    <location>
        <begin position="30"/>
        <end position="174"/>
    </location>
</feature>
<comment type="caution">
    <text evidence="2">The sequence shown here is derived from an EMBL/GenBank/DDBJ whole genome shotgun (WGS) entry which is preliminary data.</text>
</comment>
<dbReference type="AlphaFoldDB" id="A0A7W3PB49"/>
<reference evidence="2 3" key="1">
    <citation type="submission" date="2020-07" db="EMBL/GenBank/DDBJ databases">
        <title>Sequencing the genomes of 1000 actinobacteria strains.</title>
        <authorList>
            <person name="Klenk H.-P."/>
        </authorList>
    </citation>
    <scope>NUCLEOTIDE SEQUENCE [LARGE SCALE GENOMIC DNA]</scope>
    <source>
        <strain evidence="2 3">DSM 21349</strain>
    </source>
</reference>
<protein>
    <submittedName>
        <fullName evidence="2">RES domain-containing protein</fullName>
    </submittedName>
</protein>